<reference evidence="2 3" key="1">
    <citation type="submission" date="2019-10" db="EMBL/GenBank/DDBJ databases">
        <title>Description of Paenibacillus terrestris sp. nov.</title>
        <authorList>
            <person name="Carlier A."/>
            <person name="Qi S."/>
        </authorList>
    </citation>
    <scope>NUCLEOTIDE SEQUENCE [LARGE SCALE GENOMIC DNA]</scope>
    <source>
        <strain evidence="2 3">LMG 31458</strain>
    </source>
</reference>
<evidence type="ECO:0000313" key="3">
    <source>
        <dbReference type="Proteomes" id="UP000616779"/>
    </source>
</evidence>
<evidence type="ECO:0000259" key="1">
    <source>
        <dbReference type="PROSITE" id="PS50022"/>
    </source>
</evidence>
<dbReference type="Pfam" id="PF00754">
    <property type="entry name" value="F5_F8_type_C"/>
    <property type="match status" value="1"/>
</dbReference>
<dbReference type="InterPro" id="IPR000421">
    <property type="entry name" value="FA58C"/>
</dbReference>
<keyword evidence="3" id="KW-1185">Reference proteome</keyword>
<sequence>MEVSQDGVDWTTVYSTSGGKEGINNVLFNPVDARYIKVTGTQRNTQYGYSLIEFEVYE</sequence>
<dbReference type="PROSITE" id="PS50022">
    <property type="entry name" value="FA58C_3"/>
    <property type="match status" value="1"/>
</dbReference>
<evidence type="ECO:0000313" key="2">
    <source>
        <dbReference type="EMBL" id="NOU75705.1"/>
    </source>
</evidence>
<protein>
    <recommendedName>
        <fullName evidence="1">F5/8 type C domain-containing protein</fullName>
    </recommendedName>
</protein>
<organism evidence="2 3">
    <name type="scientific">Paenibacillus phytorum</name>
    <dbReference type="NCBI Taxonomy" id="2654977"/>
    <lineage>
        <taxon>Bacteria</taxon>
        <taxon>Bacillati</taxon>
        <taxon>Bacillota</taxon>
        <taxon>Bacilli</taxon>
        <taxon>Bacillales</taxon>
        <taxon>Paenibacillaceae</taxon>
        <taxon>Paenibacillus</taxon>
    </lineage>
</organism>
<dbReference type="RefSeq" id="WP_171647626.1">
    <property type="nucleotide sequence ID" value="NZ_WHOA01000223.1"/>
</dbReference>
<dbReference type="EMBL" id="WHOA01000223">
    <property type="protein sequence ID" value="NOU75705.1"/>
    <property type="molecule type" value="Genomic_DNA"/>
</dbReference>
<dbReference type="Gene3D" id="2.60.120.260">
    <property type="entry name" value="Galactose-binding domain-like"/>
    <property type="match status" value="1"/>
</dbReference>
<dbReference type="SUPFAM" id="SSF49785">
    <property type="entry name" value="Galactose-binding domain-like"/>
    <property type="match status" value="1"/>
</dbReference>
<accession>A0ABX1Y478</accession>
<name>A0ABX1Y478_9BACL</name>
<feature type="domain" description="F5/8 type C" evidence="1">
    <location>
        <begin position="1"/>
        <end position="58"/>
    </location>
</feature>
<comment type="caution">
    <text evidence="2">The sequence shown here is derived from an EMBL/GenBank/DDBJ whole genome shotgun (WGS) entry which is preliminary data.</text>
</comment>
<dbReference type="Proteomes" id="UP000616779">
    <property type="component" value="Unassembled WGS sequence"/>
</dbReference>
<dbReference type="InterPro" id="IPR008979">
    <property type="entry name" value="Galactose-bd-like_sf"/>
</dbReference>
<gene>
    <name evidence="2" type="ORF">GC098_30770</name>
</gene>
<proteinExistence type="predicted"/>